<evidence type="ECO:0000256" key="1">
    <source>
        <dbReference type="SAM" id="MobiDB-lite"/>
    </source>
</evidence>
<dbReference type="InterPro" id="IPR013103">
    <property type="entry name" value="RVT_2"/>
</dbReference>
<dbReference type="GO" id="GO:0003676">
    <property type="term" value="F:nucleic acid binding"/>
    <property type="evidence" value="ECO:0007669"/>
    <property type="project" value="InterPro"/>
</dbReference>
<feature type="domain" description="Reverse transcriptase Ty1/copia-type" evidence="2">
    <location>
        <begin position="455"/>
        <end position="578"/>
    </location>
</feature>
<dbReference type="OMA" id="AIRETWY"/>
<feature type="region of interest" description="Disordered" evidence="1">
    <location>
        <begin position="224"/>
        <end position="251"/>
    </location>
</feature>
<dbReference type="EMBL" id="AWWV01007555">
    <property type="protein sequence ID" value="OMO95913.1"/>
    <property type="molecule type" value="Genomic_DNA"/>
</dbReference>
<evidence type="ECO:0000313" key="3">
    <source>
        <dbReference type="EMBL" id="OMO95913.1"/>
    </source>
</evidence>
<dbReference type="STRING" id="210143.A0A1R3JM66"/>
<dbReference type="SUPFAM" id="SSF57756">
    <property type="entry name" value="Retrovirus zinc finger-like domains"/>
    <property type="match status" value="1"/>
</dbReference>
<dbReference type="InterPro" id="IPR012337">
    <property type="entry name" value="RNaseH-like_sf"/>
</dbReference>
<dbReference type="Pfam" id="PF14223">
    <property type="entry name" value="Retrotran_gag_2"/>
    <property type="match status" value="1"/>
</dbReference>
<evidence type="ECO:0000259" key="2">
    <source>
        <dbReference type="Pfam" id="PF07727"/>
    </source>
</evidence>
<comment type="caution">
    <text evidence="3">The sequence shown here is derived from an EMBL/GenBank/DDBJ whole genome shotgun (WGS) entry which is preliminary data.</text>
</comment>
<dbReference type="Proteomes" id="UP000188268">
    <property type="component" value="Unassembled WGS sequence"/>
</dbReference>
<sequence>MAETQTPISINATNQLPLKLTSKNYSSWRAQFDALLYGFDLAGYVDGTIKAPAKKIQKDGITIANPKYSFWLRQDKLILHAIIASSSEAVLPYVASSATSHDAWQKLLKLFANKTRSRIMDLKSSLTSTKRNASSVAEYFQKMKQIIDELHLTGTVIEEDDQVLYILNGLGPEFREISTAIRARETPISLEELHDKLVSFESLLRQEADSYNVQISTANLARRGPNRNFQQNNRRFNKPSNGGNYQRGTGSSYPNKITCQICDKLGHSARQCRQGGSFFSSRPSANYASIASFGKAWCLDSGASDHVTADLKNLSISTEYDGTEAIQIGDGSGFADMSTNAAETPPHTSEHNGFAERRHRHVIETGLTLLHQASLPLEFWSYAFQTAVYLINRMPSPNLKFQSAFQGMEKSFTPTPAPDLEVTRAPLNTSLEAQTNDTSAETIPEPVVQEEIKRNPDNSISKYKARLVAKGFHQRPGIDFSETFSPVVKPTTIRIVLSLAIQFNWELLQLDVNNAFLHGTLSEDVFMKQPLGFIDSTHPDYVCELQKSIYGLKQALRTWYTALSSFLIKKKYMKDLLERSKMLESKPVTTPMATSAASLTLEMGNKLSDASEYRSIIGALQYLSLTRPDISFSVNKLAQFMHQPTEVHWQTLKCILRYLKGTLDTGLLLSNSDSNSKHFMDLRAYADADWAGDTSDRKSTSAFLVYLNGNLISWKCNKQKSVARSSKEAEYKAIASAAAELAWIENLLSELKVKISTSPTIYSDNIGATYVSANPALHSKMKHIAIDFHFVRDKVQAGALQVQHVSTHDQLADLLTKPLSKQKFQLLASKIGVSSSSTPS</sequence>
<proteinExistence type="predicted"/>
<dbReference type="Gramene" id="OMO95913">
    <property type="protein sequence ID" value="OMO95913"/>
    <property type="gene ID" value="CCACVL1_05180"/>
</dbReference>
<dbReference type="InterPro" id="IPR036875">
    <property type="entry name" value="Znf_CCHC_sf"/>
</dbReference>
<accession>A0A1R3JM66</accession>
<dbReference type="OrthoDB" id="414945at2759"/>
<dbReference type="PANTHER" id="PTHR47481:SF9">
    <property type="entry name" value="RETROTRANSPOSON GAG DOMAIN-CONTAINING PROTEIN"/>
    <property type="match status" value="1"/>
</dbReference>
<name>A0A1R3JM66_COCAP</name>
<gene>
    <name evidence="3" type="ORF">CCACVL1_05180</name>
</gene>
<organism evidence="3 4">
    <name type="scientific">Corchorus capsularis</name>
    <name type="common">Jute</name>
    <dbReference type="NCBI Taxonomy" id="210143"/>
    <lineage>
        <taxon>Eukaryota</taxon>
        <taxon>Viridiplantae</taxon>
        <taxon>Streptophyta</taxon>
        <taxon>Embryophyta</taxon>
        <taxon>Tracheophyta</taxon>
        <taxon>Spermatophyta</taxon>
        <taxon>Magnoliopsida</taxon>
        <taxon>eudicotyledons</taxon>
        <taxon>Gunneridae</taxon>
        <taxon>Pentapetalae</taxon>
        <taxon>rosids</taxon>
        <taxon>malvids</taxon>
        <taxon>Malvales</taxon>
        <taxon>Malvaceae</taxon>
        <taxon>Grewioideae</taxon>
        <taxon>Apeibeae</taxon>
        <taxon>Corchorus</taxon>
    </lineage>
</organism>
<dbReference type="SUPFAM" id="SSF56672">
    <property type="entry name" value="DNA/RNA polymerases"/>
    <property type="match status" value="1"/>
</dbReference>
<feature type="compositionally biased region" description="Polar residues" evidence="1">
    <location>
        <begin position="238"/>
        <end position="251"/>
    </location>
</feature>
<dbReference type="Pfam" id="PF07727">
    <property type="entry name" value="RVT_2"/>
    <property type="match status" value="1"/>
</dbReference>
<dbReference type="SUPFAM" id="SSF53098">
    <property type="entry name" value="Ribonuclease H-like"/>
    <property type="match status" value="1"/>
</dbReference>
<dbReference type="GO" id="GO:0008270">
    <property type="term" value="F:zinc ion binding"/>
    <property type="evidence" value="ECO:0007669"/>
    <property type="project" value="InterPro"/>
</dbReference>
<evidence type="ECO:0000313" key="4">
    <source>
        <dbReference type="Proteomes" id="UP000188268"/>
    </source>
</evidence>
<dbReference type="AlphaFoldDB" id="A0A1R3JM66"/>
<dbReference type="Gene3D" id="3.30.420.10">
    <property type="entry name" value="Ribonuclease H-like superfamily/Ribonuclease H"/>
    <property type="match status" value="1"/>
</dbReference>
<feature type="compositionally biased region" description="Low complexity" evidence="1">
    <location>
        <begin position="224"/>
        <end position="234"/>
    </location>
</feature>
<dbReference type="InterPro" id="IPR043502">
    <property type="entry name" value="DNA/RNA_pol_sf"/>
</dbReference>
<keyword evidence="4" id="KW-1185">Reference proteome</keyword>
<reference evidence="3 4" key="1">
    <citation type="submission" date="2013-09" db="EMBL/GenBank/DDBJ databases">
        <title>Corchorus capsularis genome sequencing.</title>
        <authorList>
            <person name="Alam M."/>
            <person name="Haque M.S."/>
            <person name="Islam M.S."/>
            <person name="Emdad E.M."/>
            <person name="Islam M.M."/>
            <person name="Ahmed B."/>
            <person name="Halim A."/>
            <person name="Hossen Q.M.M."/>
            <person name="Hossain M.Z."/>
            <person name="Ahmed R."/>
            <person name="Khan M.M."/>
            <person name="Islam R."/>
            <person name="Rashid M.M."/>
            <person name="Khan S.A."/>
            <person name="Rahman M.S."/>
            <person name="Alam M."/>
        </authorList>
    </citation>
    <scope>NUCLEOTIDE SEQUENCE [LARGE SCALE GENOMIC DNA]</scope>
    <source>
        <strain evidence="4">cv. CVL-1</strain>
        <tissue evidence="3">Whole seedling</tissue>
    </source>
</reference>
<protein>
    <recommendedName>
        <fullName evidence="2">Reverse transcriptase Ty1/copia-type domain-containing protein</fullName>
    </recommendedName>
</protein>
<dbReference type="CDD" id="cd09272">
    <property type="entry name" value="RNase_HI_RT_Ty1"/>
    <property type="match status" value="1"/>
</dbReference>
<dbReference type="PANTHER" id="PTHR47481">
    <property type="match status" value="1"/>
</dbReference>
<dbReference type="InterPro" id="IPR036397">
    <property type="entry name" value="RNaseH_sf"/>
</dbReference>